<dbReference type="GO" id="GO:0015627">
    <property type="term" value="C:type II protein secretion system complex"/>
    <property type="evidence" value="ECO:0007669"/>
    <property type="project" value="TreeGrafter"/>
</dbReference>
<keyword evidence="4" id="KW-0238">DNA-binding</keyword>
<dbReference type="InterPro" id="IPR004509">
    <property type="entry name" value="Competence_ComEA_HhH"/>
</dbReference>
<reference evidence="4 5" key="1">
    <citation type="submission" date="2019-07" db="EMBL/GenBank/DDBJ databases">
        <title>Diversity of Bacteria from Kongsfjorden, Arctic.</title>
        <authorList>
            <person name="Yu Y."/>
        </authorList>
    </citation>
    <scope>NUCLEOTIDE SEQUENCE [LARGE SCALE GENOMIC DNA]</scope>
    <source>
        <strain evidence="4 5">SM1923</strain>
    </source>
</reference>
<protein>
    <submittedName>
        <fullName evidence="4">ComEA family DNA-binding protein</fullName>
    </submittedName>
</protein>
<dbReference type="Gene3D" id="1.10.150.280">
    <property type="entry name" value="AF1531-like domain"/>
    <property type="match status" value="1"/>
</dbReference>
<evidence type="ECO:0000256" key="1">
    <source>
        <dbReference type="SAM" id="MobiDB-lite"/>
    </source>
</evidence>
<dbReference type="SMART" id="SM00278">
    <property type="entry name" value="HhH1"/>
    <property type="match status" value="2"/>
</dbReference>
<name>A0A558HXP3_9GAMM</name>
<dbReference type="SUPFAM" id="SSF47781">
    <property type="entry name" value="RuvA domain 2-like"/>
    <property type="match status" value="1"/>
</dbReference>
<feature type="compositionally biased region" description="Low complexity" evidence="1">
    <location>
        <begin position="93"/>
        <end position="105"/>
    </location>
</feature>
<dbReference type="GO" id="GO:0015628">
    <property type="term" value="P:protein secretion by the type II secretion system"/>
    <property type="evidence" value="ECO:0007669"/>
    <property type="project" value="TreeGrafter"/>
</dbReference>
<sequence>MKTVLGTLVVAGLMAFSSLSQAAELNINTANLEQLVQLKGIGDKKAAAIVAWREANGPFTTVEQLADVKGISTNTLQRLDTTLTLGKATKASSANASTAAIPSTTMSKTTDQQAATSEALTKVVANES</sequence>
<feature type="signal peptide" evidence="2">
    <location>
        <begin position="1"/>
        <end position="22"/>
    </location>
</feature>
<proteinExistence type="predicted"/>
<evidence type="ECO:0000256" key="2">
    <source>
        <dbReference type="SAM" id="SignalP"/>
    </source>
</evidence>
<dbReference type="Proteomes" id="UP000319941">
    <property type="component" value="Unassembled WGS sequence"/>
</dbReference>
<dbReference type="NCBIfam" id="TIGR00426">
    <property type="entry name" value="competence protein ComEA helix-hairpin-helix repeat region"/>
    <property type="match status" value="1"/>
</dbReference>
<dbReference type="InterPro" id="IPR010994">
    <property type="entry name" value="RuvA_2-like"/>
</dbReference>
<feature type="domain" description="Helix-hairpin-helix DNA-binding motif class 1" evidence="3">
    <location>
        <begin position="33"/>
        <end position="52"/>
    </location>
</feature>
<keyword evidence="2" id="KW-0732">Signal</keyword>
<dbReference type="OrthoDB" id="7510573at2"/>
<dbReference type="STRING" id="553385.GCA_000591415_01849"/>
<dbReference type="InterPro" id="IPR051675">
    <property type="entry name" value="Endo/Exo/Phosphatase_dom_1"/>
</dbReference>
<dbReference type="PANTHER" id="PTHR21180">
    <property type="entry name" value="ENDONUCLEASE/EXONUCLEASE/PHOSPHATASE FAMILY DOMAIN-CONTAINING PROTEIN 1"/>
    <property type="match status" value="1"/>
</dbReference>
<dbReference type="GO" id="GO:0003677">
    <property type="term" value="F:DNA binding"/>
    <property type="evidence" value="ECO:0007669"/>
    <property type="project" value="UniProtKB-KW"/>
</dbReference>
<dbReference type="AlphaFoldDB" id="A0A558HXP3"/>
<dbReference type="PANTHER" id="PTHR21180:SF32">
    <property type="entry name" value="ENDONUCLEASE_EXONUCLEASE_PHOSPHATASE FAMILY DOMAIN-CONTAINING PROTEIN 1"/>
    <property type="match status" value="1"/>
</dbReference>
<feature type="chain" id="PRO_5022191150" evidence="2">
    <location>
        <begin position="23"/>
        <end position="128"/>
    </location>
</feature>
<evidence type="ECO:0000259" key="3">
    <source>
        <dbReference type="SMART" id="SM00278"/>
    </source>
</evidence>
<feature type="domain" description="Helix-hairpin-helix DNA-binding motif class 1" evidence="3">
    <location>
        <begin position="63"/>
        <end position="82"/>
    </location>
</feature>
<evidence type="ECO:0000313" key="4">
    <source>
        <dbReference type="EMBL" id="TVU73869.1"/>
    </source>
</evidence>
<organism evidence="4 5">
    <name type="scientific">Cobetia crustatorum</name>
    <dbReference type="NCBI Taxonomy" id="553385"/>
    <lineage>
        <taxon>Bacteria</taxon>
        <taxon>Pseudomonadati</taxon>
        <taxon>Pseudomonadota</taxon>
        <taxon>Gammaproteobacteria</taxon>
        <taxon>Oceanospirillales</taxon>
        <taxon>Halomonadaceae</taxon>
        <taxon>Cobetia</taxon>
    </lineage>
</organism>
<dbReference type="EMBL" id="VNFH01000001">
    <property type="protein sequence ID" value="TVU73869.1"/>
    <property type="molecule type" value="Genomic_DNA"/>
</dbReference>
<comment type="caution">
    <text evidence="4">The sequence shown here is derived from an EMBL/GenBank/DDBJ whole genome shotgun (WGS) entry which is preliminary data.</text>
</comment>
<evidence type="ECO:0000313" key="5">
    <source>
        <dbReference type="Proteomes" id="UP000319941"/>
    </source>
</evidence>
<gene>
    <name evidence="4" type="ORF">FQP86_02025</name>
</gene>
<feature type="region of interest" description="Disordered" evidence="1">
    <location>
        <begin position="93"/>
        <end position="113"/>
    </location>
</feature>
<dbReference type="Pfam" id="PF12836">
    <property type="entry name" value="HHH_3"/>
    <property type="match status" value="1"/>
</dbReference>
<accession>A0A558HXP3</accession>
<keyword evidence="5" id="KW-1185">Reference proteome</keyword>
<dbReference type="GO" id="GO:0006281">
    <property type="term" value="P:DNA repair"/>
    <property type="evidence" value="ECO:0007669"/>
    <property type="project" value="InterPro"/>
</dbReference>
<dbReference type="InterPro" id="IPR003583">
    <property type="entry name" value="Hlx-hairpin-Hlx_DNA-bd_motif"/>
</dbReference>
<dbReference type="RefSeq" id="WP_144726429.1">
    <property type="nucleotide sequence ID" value="NZ_CAWOWR010000001.1"/>
</dbReference>